<dbReference type="InterPro" id="IPR036640">
    <property type="entry name" value="ABC1_TM_sf"/>
</dbReference>
<evidence type="ECO:0000256" key="9">
    <source>
        <dbReference type="SAM" id="Phobius"/>
    </source>
</evidence>
<evidence type="ECO:0000313" key="12">
    <source>
        <dbReference type="EMBL" id="KKZ11505.1"/>
    </source>
</evidence>
<keyword evidence="3" id="KW-1003">Cell membrane</keyword>
<comment type="caution">
    <text evidence="12">The sequence shown here is derived from an EMBL/GenBank/DDBJ whole genome shotgun (WGS) entry which is preliminary data.</text>
</comment>
<evidence type="ECO:0000256" key="6">
    <source>
        <dbReference type="ARBA" id="ARBA00022840"/>
    </source>
</evidence>
<dbReference type="GO" id="GO:0015421">
    <property type="term" value="F:ABC-type oligopeptide transporter activity"/>
    <property type="evidence" value="ECO:0007669"/>
    <property type="project" value="TreeGrafter"/>
</dbReference>
<dbReference type="FunFam" id="3.40.50.300:FF:000221">
    <property type="entry name" value="Multidrug ABC transporter ATP-binding protein"/>
    <property type="match status" value="1"/>
</dbReference>
<keyword evidence="7 9" id="KW-1133">Transmembrane helix</keyword>
<keyword evidence="6" id="KW-0067">ATP-binding</keyword>
<dbReference type="SUPFAM" id="SSF90123">
    <property type="entry name" value="ABC transporter transmembrane region"/>
    <property type="match status" value="1"/>
</dbReference>
<feature type="transmembrane region" description="Helical" evidence="9">
    <location>
        <begin position="162"/>
        <end position="181"/>
    </location>
</feature>
<evidence type="ECO:0000259" key="10">
    <source>
        <dbReference type="PROSITE" id="PS50893"/>
    </source>
</evidence>
<name>A0A0G2HL02_9SYNE</name>
<dbReference type="Pfam" id="PF00664">
    <property type="entry name" value="ABC_membrane"/>
    <property type="match status" value="1"/>
</dbReference>
<dbReference type="InterPro" id="IPR017871">
    <property type="entry name" value="ABC_transporter-like_CS"/>
</dbReference>
<dbReference type="EMBL" id="JXQG01000050">
    <property type="protein sequence ID" value="KKZ11505.1"/>
    <property type="molecule type" value="Genomic_DNA"/>
</dbReference>
<sequence>MLIPSAARFRLLLPLLAQHWVPLLAGACCTVAYVGTFPFLAQLAGDLISTIGGERFQEALRIIALAMAVFLAQKLAQYGQDILLAGPSLRVTQALRQAVFARLQRLALPSLEKLSSGDLAYRLTEDADRVGEVIYQTIHDSTPSTLQLVVVLGYMAWLDGPLTASIVVLAPALALLVGWFGRKVRQAEERSQGQVSELAALLAEAIGGLRLVRAFASEGWLQQRFARQVDGHRRARFRALELVAVGTAVVGSLETLGILTILLLGAWRIHTGSLTAEQFSSYGAALLMIIDPISSLTDNFNEFQQGQASLRRLRALEQEPLELPDPPQPLTLGKVRGELCFENVHFSHTPTQPLFRDLTLRVQPGQLVALVGASGAGKSTLFSLLLRFNIPQQGRILLDGKDLCQVRAAELRRQVALVPQDALLFSGTVAETIDFGRGHDPTAIRRAAQLANAEAFILAMGGYGARIEERTTNLSGGQRQRLAIARAVVGDPAVLLLDEATSALDAETEAAVQEGLRRAMAGRTVLVIAHRLATVQGADQILVLERGAVVEQGSHRQLLSQAGRYEELCRQQLIHATQAVPGQGDEGW</sequence>
<evidence type="ECO:0000313" key="13">
    <source>
        <dbReference type="Proteomes" id="UP000035067"/>
    </source>
</evidence>
<dbReference type="PANTHER" id="PTHR43394:SF1">
    <property type="entry name" value="ATP-BINDING CASSETTE SUB-FAMILY B MEMBER 10, MITOCHONDRIAL"/>
    <property type="match status" value="1"/>
</dbReference>
<evidence type="ECO:0000256" key="1">
    <source>
        <dbReference type="ARBA" id="ARBA00004651"/>
    </source>
</evidence>
<keyword evidence="4 9" id="KW-0812">Transmembrane</keyword>
<dbReference type="Pfam" id="PF00005">
    <property type="entry name" value="ABC_tran"/>
    <property type="match status" value="1"/>
</dbReference>
<protein>
    <submittedName>
        <fullName evidence="12">Multidrug ABC transporter</fullName>
    </submittedName>
</protein>
<dbReference type="PANTHER" id="PTHR43394">
    <property type="entry name" value="ATP-DEPENDENT PERMEASE MDL1, MITOCHONDRIAL"/>
    <property type="match status" value="1"/>
</dbReference>
<keyword evidence="8 9" id="KW-0472">Membrane</keyword>
<feature type="domain" description="ABC transmembrane type-1" evidence="11">
    <location>
        <begin position="24"/>
        <end position="305"/>
    </location>
</feature>
<dbReference type="GO" id="GO:0016887">
    <property type="term" value="F:ATP hydrolysis activity"/>
    <property type="evidence" value="ECO:0007669"/>
    <property type="project" value="InterPro"/>
</dbReference>
<proteinExistence type="predicted"/>
<dbReference type="InterPro" id="IPR027417">
    <property type="entry name" value="P-loop_NTPase"/>
</dbReference>
<feature type="transmembrane region" description="Helical" evidence="9">
    <location>
        <begin position="242"/>
        <end position="267"/>
    </location>
</feature>
<dbReference type="Gene3D" id="3.40.50.300">
    <property type="entry name" value="P-loop containing nucleotide triphosphate hydrolases"/>
    <property type="match status" value="1"/>
</dbReference>
<dbReference type="GO" id="GO:0005524">
    <property type="term" value="F:ATP binding"/>
    <property type="evidence" value="ECO:0007669"/>
    <property type="project" value="UniProtKB-KW"/>
</dbReference>
<dbReference type="PROSITE" id="PS50893">
    <property type="entry name" value="ABC_TRANSPORTER_2"/>
    <property type="match status" value="1"/>
</dbReference>
<dbReference type="SMART" id="SM00382">
    <property type="entry name" value="AAA"/>
    <property type="match status" value="1"/>
</dbReference>
<dbReference type="InterPro" id="IPR003439">
    <property type="entry name" value="ABC_transporter-like_ATP-bd"/>
</dbReference>
<dbReference type="Gene3D" id="1.20.1560.10">
    <property type="entry name" value="ABC transporter type 1, transmembrane domain"/>
    <property type="match status" value="1"/>
</dbReference>
<dbReference type="PROSITE" id="PS50929">
    <property type="entry name" value="ABC_TM1F"/>
    <property type="match status" value="1"/>
</dbReference>
<dbReference type="PROSITE" id="PS00211">
    <property type="entry name" value="ABC_TRANSPORTER_1"/>
    <property type="match status" value="1"/>
</dbReference>
<keyword evidence="5" id="KW-0547">Nucleotide-binding</keyword>
<dbReference type="AlphaFoldDB" id="A0A0G2HL02"/>
<evidence type="ECO:0000259" key="11">
    <source>
        <dbReference type="PROSITE" id="PS50929"/>
    </source>
</evidence>
<dbReference type="Proteomes" id="UP000035067">
    <property type="component" value="Unassembled WGS sequence"/>
</dbReference>
<feature type="transmembrane region" description="Helical" evidence="9">
    <location>
        <begin position="20"/>
        <end position="41"/>
    </location>
</feature>
<organism evidence="12 13">
    <name type="scientific">Candidatus Synechococcus spongiarum SP3</name>
    <dbReference type="NCBI Taxonomy" id="1604020"/>
    <lineage>
        <taxon>Bacteria</taxon>
        <taxon>Bacillati</taxon>
        <taxon>Cyanobacteriota</taxon>
        <taxon>Cyanophyceae</taxon>
        <taxon>Synechococcales</taxon>
        <taxon>Synechococcaceae</taxon>
        <taxon>Synechococcus</taxon>
    </lineage>
</organism>
<dbReference type="InterPro" id="IPR003593">
    <property type="entry name" value="AAA+_ATPase"/>
</dbReference>
<evidence type="ECO:0000256" key="7">
    <source>
        <dbReference type="ARBA" id="ARBA00022989"/>
    </source>
</evidence>
<reference evidence="12 13" key="1">
    <citation type="submission" date="2015-01" db="EMBL/GenBank/DDBJ databases">
        <title>Lifestyle Evolution in Cyanobacterial Symbionts of Sponges.</title>
        <authorList>
            <person name="Burgsdorf I."/>
            <person name="Slaby B.M."/>
            <person name="Handley K.M."/>
            <person name="Haber M."/>
            <person name="Blom J."/>
            <person name="Marshall C.W."/>
            <person name="Gilbert J.A."/>
            <person name="Hentschel U."/>
            <person name="Steindler L."/>
        </authorList>
    </citation>
    <scope>NUCLEOTIDE SEQUENCE [LARGE SCALE GENOMIC DNA]</scope>
    <source>
        <strain evidence="12">SP3</strain>
    </source>
</reference>
<dbReference type="InterPro" id="IPR011527">
    <property type="entry name" value="ABC1_TM_dom"/>
</dbReference>
<dbReference type="InterPro" id="IPR039421">
    <property type="entry name" value="Type_1_exporter"/>
</dbReference>
<dbReference type="CDD" id="cd07346">
    <property type="entry name" value="ABC_6TM_exporters"/>
    <property type="match status" value="1"/>
</dbReference>
<dbReference type="SUPFAM" id="SSF52540">
    <property type="entry name" value="P-loop containing nucleoside triphosphate hydrolases"/>
    <property type="match status" value="1"/>
</dbReference>
<evidence type="ECO:0000256" key="3">
    <source>
        <dbReference type="ARBA" id="ARBA00022475"/>
    </source>
</evidence>
<evidence type="ECO:0000256" key="4">
    <source>
        <dbReference type="ARBA" id="ARBA00022692"/>
    </source>
</evidence>
<evidence type="ECO:0000256" key="8">
    <source>
        <dbReference type="ARBA" id="ARBA00023136"/>
    </source>
</evidence>
<gene>
    <name evidence="12" type="ORF">TE42_07760</name>
</gene>
<keyword evidence="2" id="KW-0813">Transport</keyword>
<accession>A0A0G2HL02</accession>
<dbReference type="GO" id="GO:0005886">
    <property type="term" value="C:plasma membrane"/>
    <property type="evidence" value="ECO:0007669"/>
    <property type="project" value="UniProtKB-SubCell"/>
</dbReference>
<evidence type="ECO:0000256" key="5">
    <source>
        <dbReference type="ARBA" id="ARBA00022741"/>
    </source>
</evidence>
<dbReference type="PATRIC" id="fig|1604020.3.peg.1517"/>
<feature type="domain" description="ABC transporter" evidence="10">
    <location>
        <begin position="339"/>
        <end position="571"/>
    </location>
</feature>
<evidence type="ECO:0000256" key="2">
    <source>
        <dbReference type="ARBA" id="ARBA00022448"/>
    </source>
</evidence>
<comment type="subcellular location">
    <subcellularLocation>
        <location evidence="1">Cell membrane</location>
        <topology evidence="1">Multi-pass membrane protein</topology>
    </subcellularLocation>
</comment>